<feature type="compositionally biased region" description="Low complexity" evidence="1">
    <location>
        <begin position="187"/>
        <end position="202"/>
    </location>
</feature>
<evidence type="ECO:0000256" key="1">
    <source>
        <dbReference type="SAM" id="MobiDB-lite"/>
    </source>
</evidence>
<feature type="region of interest" description="Disordered" evidence="1">
    <location>
        <begin position="183"/>
        <end position="214"/>
    </location>
</feature>
<feature type="compositionally biased region" description="Low complexity" evidence="1">
    <location>
        <begin position="116"/>
        <end position="125"/>
    </location>
</feature>
<feature type="chain" id="PRO_5042827702" evidence="2">
    <location>
        <begin position="32"/>
        <end position="261"/>
    </location>
</feature>
<reference evidence="3 4" key="1">
    <citation type="submission" date="2023-10" db="EMBL/GenBank/DDBJ databases">
        <title>Chromosome-scale genome assembly provides insights into flower coloration mechanisms of Canna indica.</title>
        <authorList>
            <person name="Li C."/>
        </authorList>
    </citation>
    <scope>NUCLEOTIDE SEQUENCE [LARGE SCALE GENOMIC DNA]</scope>
    <source>
        <tissue evidence="3">Flower</tissue>
    </source>
</reference>
<keyword evidence="4" id="KW-1185">Reference proteome</keyword>
<protein>
    <submittedName>
        <fullName evidence="3">Uncharacterized protein</fullName>
    </submittedName>
</protein>
<name>A0AAQ3L2Y3_9LILI</name>
<evidence type="ECO:0000256" key="2">
    <source>
        <dbReference type="SAM" id="SignalP"/>
    </source>
</evidence>
<keyword evidence="2" id="KW-0732">Signal</keyword>
<sequence>MPRCSAVEGKAPLHFPALSGLFLFLARAASTAEVPRRWQPLQPDMAAPLTTSSACPATVPGQPLWNGDVGPLLDDFRALWASGLLNNFGAACLGDDLRTLLSGLLDRASPPRISFSNFHRSGSSSMEPQDSSAAPSNRFSITYRRRLGRGKKLLVRHSSRLQSPRISPGNCLQRASNRKALLNGDWSSAGSNNRRVASSSSVDTRDAPASIQRGSHFSGAAKSLLHLPMREQVKALGFTFASAEPSVELELADFQSPSTGC</sequence>
<proteinExistence type="predicted"/>
<feature type="region of interest" description="Disordered" evidence="1">
    <location>
        <begin position="116"/>
        <end position="139"/>
    </location>
</feature>
<evidence type="ECO:0000313" key="3">
    <source>
        <dbReference type="EMBL" id="WOL19887.1"/>
    </source>
</evidence>
<feature type="compositionally biased region" description="Polar residues" evidence="1">
    <location>
        <begin position="126"/>
        <end position="139"/>
    </location>
</feature>
<dbReference type="EMBL" id="CP136898">
    <property type="protein sequence ID" value="WOL19887.1"/>
    <property type="molecule type" value="Genomic_DNA"/>
</dbReference>
<accession>A0AAQ3L2Y3</accession>
<gene>
    <name evidence="3" type="ORF">Cni_G28689</name>
</gene>
<feature type="signal peptide" evidence="2">
    <location>
        <begin position="1"/>
        <end position="31"/>
    </location>
</feature>
<dbReference type="AlphaFoldDB" id="A0AAQ3L2Y3"/>
<dbReference type="Proteomes" id="UP001327560">
    <property type="component" value="Chromosome 9"/>
</dbReference>
<evidence type="ECO:0000313" key="4">
    <source>
        <dbReference type="Proteomes" id="UP001327560"/>
    </source>
</evidence>
<organism evidence="3 4">
    <name type="scientific">Canna indica</name>
    <name type="common">Indian-shot</name>
    <dbReference type="NCBI Taxonomy" id="4628"/>
    <lineage>
        <taxon>Eukaryota</taxon>
        <taxon>Viridiplantae</taxon>
        <taxon>Streptophyta</taxon>
        <taxon>Embryophyta</taxon>
        <taxon>Tracheophyta</taxon>
        <taxon>Spermatophyta</taxon>
        <taxon>Magnoliopsida</taxon>
        <taxon>Liliopsida</taxon>
        <taxon>Zingiberales</taxon>
        <taxon>Cannaceae</taxon>
        <taxon>Canna</taxon>
    </lineage>
</organism>